<name>A0A9P4QVP7_9PLEO</name>
<proteinExistence type="predicted"/>
<evidence type="ECO:0000313" key="2">
    <source>
        <dbReference type="EMBL" id="KAF2731959.1"/>
    </source>
</evidence>
<feature type="region of interest" description="Disordered" evidence="1">
    <location>
        <begin position="547"/>
        <end position="571"/>
    </location>
</feature>
<organism evidence="2 3">
    <name type="scientific">Polyplosphaeria fusca</name>
    <dbReference type="NCBI Taxonomy" id="682080"/>
    <lineage>
        <taxon>Eukaryota</taxon>
        <taxon>Fungi</taxon>
        <taxon>Dikarya</taxon>
        <taxon>Ascomycota</taxon>
        <taxon>Pezizomycotina</taxon>
        <taxon>Dothideomycetes</taxon>
        <taxon>Pleosporomycetidae</taxon>
        <taxon>Pleosporales</taxon>
        <taxon>Tetraplosphaeriaceae</taxon>
        <taxon>Polyplosphaeria</taxon>
    </lineage>
</organism>
<accession>A0A9P4QVP7</accession>
<dbReference type="AlphaFoldDB" id="A0A9P4QVP7"/>
<comment type="caution">
    <text evidence="2">The sequence shown here is derived from an EMBL/GenBank/DDBJ whole genome shotgun (WGS) entry which is preliminary data.</text>
</comment>
<dbReference type="OrthoDB" id="5100145at2759"/>
<feature type="region of interest" description="Disordered" evidence="1">
    <location>
        <begin position="688"/>
        <end position="713"/>
    </location>
</feature>
<evidence type="ECO:0000256" key="1">
    <source>
        <dbReference type="SAM" id="MobiDB-lite"/>
    </source>
</evidence>
<protein>
    <submittedName>
        <fullName evidence="2">Uncharacterized protein</fullName>
    </submittedName>
</protein>
<dbReference type="EMBL" id="ML996186">
    <property type="protein sequence ID" value="KAF2731959.1"/>
    <property type="molecule type" value="Genomic_DNA"/>
</dbReference>
<evidence type="ECO:0000313" key="3">
    <source>
        <dbReference type="Proteomes" id="UP000799444"/>
    </source>
</evidence>
<keyword evidence="3" id="KW-1185">Reference proteome</keyword>
<feature type="region of interest" description="Disordered" evidence="1">
    <location>
        <begin position="42"/>
        <end position="62"/>
    </location>
</feature>
<gene>
    <name evidence="2" type="ORF">EJ04DRAFT_578748</name>
</gene>
<reference evidence="2" key="1">
    <citation type="journal article" date="2020" name="Stud. Mycol.">
        <title>101 Dothideomycetes genomes: a test case for predicting lifestyles and emergence of pathogens.</title>
        <authorList>
            <person name="Haridas S."/>
            <person name="Albert R."/>
            <person name="Binder M."/>
            <person name="Bloem J."/>
            <person name="Labutti K."/>
            <person name="Salamov A."/>
            <person name="Andreopoulos B."/>
            <person name="Baker S."/>
            <person name="Barry K."/>
            <person name="Bills G."/>
            <person name="Bluhm B."/>
            <person name="Cannon C."/>
            <person name="Castanera R."/>
            <person name="Culley D."/>
            <person name="Daum C."/>
            <person name="Ezra D."/>
            <person name="Gonzalez J."/>
            <person name="Henrissat B."/>
            <person name="Kuo A."/>
            <person name="Liang C."/>
            <person name="Lipzen A."/>
            <person name="Lutzoni F."/>
            <person name="Magnuson J."/>
            <person name="Mondo S."/>
            <person name="Nolan M."/>
            <person name="Ohm R."/>
            <person name="Pangilinan J."/>
            <person name="Park H.-J."/>
            <person name="Ramirez L."/>
            <person name="Alfaro M."/>
            <person name="Sun H."/>
            <person name="Tritt A."/>
            <person name="Yoshinaga Y."/>
            <person name="Zwiers L.-H."/>
            <person name="Turgeon B."/>
            <person name="Goodwin S."/>
            <person name="Spatafora J."/>
            <person name="Crous P."/>
            <person name="Grigoriev I."/>
        </authorList>
    </citation>
    <scope>NUCLEOTIDE SEQUENCE</scope>
    <source>
        <strain evidence="2">CBS 125425</strain>
    </source>
</reference>
<sequence>MSDELGNSNDARVHRSPKIVARHMVDGLLAGFDLLEELEPCEGSELETPQEPRTKCGTSDDAPLLSNLHGYSNSSTAEEPLEPSDDEIWEPFLQRYTRLHGVPNRKPPKFRDYLLQLEPVDEGHIVCPSCSNYIHDIFKPTLASIREHFFTYHLTPRFPQLDEDVSYNDQIKKAIWALMERYSCFHLAWDLVAHSSTLAEEDIERLRAETVEVGATNHIYPTLEVPRIFPFLLRLQLTCDGKLQCTQATCSNPKKFNATETGLRKHFVLFHCPHLHHDGELLQDGPSEIQEIWEDVTRKLEEEEELIKSIFEQAVRQRKKWNATDDIQRNHFHNQDSRRIMIRTLVHQRLTKMRQWTILRDLQKVFSRNHRKLQKSIQFSGIDIFQRLGKRWKRSDDVLREGLLTYRNILRGSQPCQLKQIFSFISLSYAMAEVLKSRGKEIPFSPSVRDFFTFRRCIQKEEDQMLYDHLVVFAWPKDAFEFVFADACDYTEQEMELTSWPAPVLEAPTSPLTSILKNFVNKITVAATMDSGFDFSAFLETRHRPADEVSASPICPEQDTDTSQTSDSEHQEMANDDLGDVYQCLQQTPVYRIVSKFVIFISNQGIILLYLADEGRRVRLRSARHRTVSPYEIIEGTMALVAEDFGLLDDATYDSIWPAFDQLCLAWCAMQSFSGPTGLKIESSVAYYSQPKKRSSISSEERSPKRPYPLFEQ</sequence>
<dbReference type="Proteomes" id="UP000799444">
    <property type="component" value="Unassembled WGS sequence"/>
</dbReference>